<dbReference type="Proteomes" id="UP001558713">
    <property type="component" value="Unassembled WGS sequence"/>
</dbReference>
<dbReference type="AlphaFoldDB" id="A0ABD1BMG5"/>
<organism evidence="1 2">
    <name type="scientific">Cardamine amara subsp. amara</name>
    <dbReference type="NCBI Taxonomy" id="228776"/>
    <lineage>
        <taxon>Eukaryota</taxon>
        <taxon>Viridiplantae</taxon>
        <taxon>Streptophyta</taxon>
        <taxon>Embryophyta</taxon>
        <taxon>Tracheophyta</taxon>
        <taxon>Spermatophyta</taxon>
        <taxon>Magnoliopsida</taxon>
        <taxon>eudicotyledons</taxon>
        <taxon>Gunneridae</taxon>
        <taxon>Pentapetalae</taxon>
        <taxon>rosids</taxon>
        <taxon>malvids</taxon>
        <taxon>Brassicales</taxon>
        <taxon>Brassicaceae</taxon>
        <taxon>Cardamineae</taxon>
        <taxon>Cardamine</taxon>
    </lineage>
</organism>
<reference evidence="1 2" key="1">
    <citation type="submission" date="2024-04" db="EMBL/GenBank/DDBJ databases">
        <title>Genome assembly C_amara_ONT_v2.</title>
        <authorList>
            <person name="Yant L."/>
            <person name="Moore C."/>
            <person name="Slenker M."/>
        </authorList>
    </citation>
    <scope>NUCLEOTIDE SEQUENCE [LARGE SCALE GENOMIC DNA]</scope>
    <source>
        <tissue evidence="1">Leaf</tissue>
    </source>
</reference>
<protein>
    <submittedName>
        <fullName evidence="1">Disease resistance protein RRS1B</fullName>
    </submittedName>
</protein>
<dbReference type="Gene3D" id="3.80.10.10">
    <property type="entry name" value="Ribonuclease Inhibitor"/>
    <property type="match status" value="1"/>
</dbReference>
<dbReference type="InterPro" id="IPR032675">
    <property type="entry name" value="LRR_dom_sf"/>
</dbReference>
<sequence length="68" mass="7901">MPYRQLQPLWGGTKNLKMLKRINLRHSEKLYEPEELSEAINLEQIDLSGCKNLQSFPAIIQMQKTPSC</sequence>
<accession>A0ABD1BMG5</accession>
<gene>
    <name evidence="1" type="ORF">V5N11_026160</name>
</gene>
<evidence type="ECO:0000313" key="2">
    <source>
        <dbReference type="Proteomes" id="UP001558713"/>
    </source>
</evidence>
<dbReference type="EMBL" id="JBANAX010000213">
    <property type="protein sequence ID" value="KAL1218402.1"/>
    <property type="molecule type" value="Genomic_DNA"/>
</dbReference>
<dbReference type="SUPFAM" id="SSF52058">
    <property type="entry name" value="L domain-like"/>
    <property type="match status" value="1"/>
</dbReference>
<proteinExistence type="predicted"/>
<comment type="caution">
    <text evidence="1">The sequence shown here is derived from an EMBL/GenBank/DDBJ whole genome shotgun (WGS) entry which is preliminary data.</text>
</comment>
<name>A0ABD1BMG5_CARAN</name>
<evidence type="ECO:0000313" key="1">
    <source>
        <dbReference type="EMBL" id="KAL1218402.1"/>
    </source>
</evidence>
<keyword evidence="2" id="KW-1185">Reference proteome</keyword>